<accession>A0A8C1G7E2</accession>
<dbReference type="InterPro" id="IPR050498">
    <property type="entry name" value="Ycf3"/>
</dbReference>
<name>A0A8C1G7E2_CYPCA</name>
<proteinExistence type="predicted"/>
<dbReference type="SUPFAM" id="SSF48439">
    <property type="entry name" value="Protein prenylyltransferase"/>
    <property type="match status" value="1"/>
</dbReference>
<keyword evidence="1" id="KW-0677">Repeat</keyword>
<evidence type="ECO:0000256" key="4">
    <source>
        <dbReference type="SAM" id="MobiDB-lite"/>
    </source>
</evidence>
<feature type="compositionally biased region" description="Low complexity" evidence="4">
    <location>
        <begin position="136"/>
        <end position="151"/>
    </location>
</feature>
<sequence>MSWGQSTSPNISSTDKSGNTMALPKLKARHGIVRKPVIASLAGTTKAVSLSQRPQPPAKPRSERPLSAGGSYKPCTLAQQVSGEETKNFRNRQPDSGSCNDNEVSGSVNSAQNGHKRAQRGKSETFREPHKHQTLSKHSSSQSHTSSAGSSNIPSVKSTSELLNEARLIATLCPSELRMFWSPAPPKFICAPCVMKDTLFPKYQSVVMFAFIMCLSLLLSSKRSESLCQLPWESKTSRGQFSPLLFPSLPILLDFETFATDHGGIPDRTPPREWVRDIWDAWFDEVFPPLENLQSAGSFPCGLEENQLPQDEIQDLDKVVLDESLNTVDLEHEVAKLTQNMTESGNHSAFDCCRRGALYIKLGYLNQALKDLSAAISLEPHLLDAYWHRHHIYLLRNDPDRALDDLNVILMTNAKCVSDAFMSTAEIYKQRGETTLALFNYTQAIKVKPDDAEIYFKRAKMYEKMGEILLAMEDYAKTFTIDSTRTDAMMIHGIQHFNTSKWMQALEDFSLLLKQEPGNATARTYRGRIYTKLGQFEKSIEDFSLAVHLDPSSWLAFYHRGCLLREIMPHMALRDLSTSVLINDSAENLSAFLHRGQVYMTLRRWQQAMADFEAVIKLDRFAAVAHVSLGLICMLNMGRQYEAIRRFSNALKEDPTYVKAYVCRARAYFNVSGCYMDDLDCHIYVIPLYLYTAHAIVKTVSLLLTASVSSALNSIWHLSRLRSIVLKTKQMETQPYLSLFSYHLFLIQESEDSLLLHALDAFNSAVSMNPDHAEAHHQRGLCRVHLQDSTGVQDFNKALQINPNLYQVHLSRAALYGAQGRYAKAVLDCNEAIRIQPKSVRAYLYKGALKFYLKAYKSAVEDLTMAVQMDSACSFAYYNRGVCFHELRDYELALRDYSITLLLGCKMELELKVLINRGLLYVELNDYDSALQVGHICFLCLFSRLGQLQEAVDAYSQALRLDPFLQDSHVGRGNVFMDYGHNHARKQAQRDFLSALHLNPLCSSARISLAYNLQVLGFFERAWNQFTVAVEVNPKCWAAYEGRAVTSLQMGNMFAALQDINTAIKCNPHAEQLFTNRGLIQQFMGDKASAMKNYQTAIGLNPEYSLAYFNAANLFFYNGQFEQACENYSRAFELDPSDESAILNRAITHALLRKVPASLQDFNEALCLNPLSAHAYFNRANLYCSLRQFQSAERDLTQALMLQPGDALLYKLRADVRGHLGWKEQALDDYRLAVELQDSRCCSGLENDQNEIFAS</sequence>
<organism evidence="5 6">
    <name type="scientific">Cyprinus carpio</name>
    <name type="common">Common carp</name>
    <dbReference type="NCBI Taxonomy" id="7962"/>
    <lineage>
        <taxon>Eukaryota</taxon>
        <taxon>Metazoa</taxon>
        <taxon>Chordata</taxon>
        <taxon>Craniata</taxon>
        <taxon>Vertebrata</taxon>
        <taxon>Euteleostomi</taxon>
        <taxon>Actinopterygii</taxon>
        <taxon>Neopterygii</taxon>
        <taxon>Teleostei</taxon>
        <taxon>Ostariophysi</taxon>
        <taxon>Cypriniformes</taxon>
        <taxon>Cyprinidae</taxon>
        <taxon>Cyprininae</taxon>
        <taxon>Cyprinus</taxon>
    </lineage>
</organism>
<feature type="repeat" description="TPR" evidence="3">
    <location>
        <begin position="452"/>
        <end position="485"/>
    </location>
</feature>
<feature type="repeat" description="TPR" evidence="3">
    <location>
        <begin position="418"/>
        <end position="451"/>
    </location>
</feature>
<feature type="region of interest" description="Disordered" evidence="4">
    <location>
        <begin position="1"/>
        <end position="156"/>
    </location>
</feature>
<dbReference type="PANTHER" id="PTHR44858:SF1">
    <property type="entry name" value="UDP-N-ACETYLGLUCOSAMINE--PEPTIDE N-ACETYLGLUCOSAMINYLTRANSFERASE SPINDLY-RELATED"/>
    <property type="match status" value="1"/>
</dbReference>
<dbReference type="AlphaFoldDB" id="A0A8C1G7E2"/>
<evidence type="ECO:0000256" key="2">
    <source>
        <dbReference type="ARBA" id="ARBA00022803"/>
    </source>
</evidence>
<evidence type="ECO:0000313" key="5">
    <source>
        <dbReference type="Ensembl" id="ENSCCRP00010000921.1"/>
    </source>
</evidence>
<keyword evidence="2 3" id="KW-0802">TPR repeat</keyword>
<dbReference type="SUPFAM" id="SSF48452">
    <property type="entry name" value="TPR-like"/>
    <property type="match status" value="4"/>
</dbReference>
<dbReference type="PROSITE" id="PS50293">
    <property type="entry name" value="TPR_REGION"/>
    <property type="match status" value="1"/>
</dbReference>
<feature type="compositionally biased region" description="Polar residues" evidence="4">
    <location>
        <begin position="1"/>
        <end position="20"/>
    </location>
</feature>
<reference evidence="5" key="1">
    <citation type="submission" date="2025-08" db="UniProtKB">
        <authorList>
            <consortium name="Ensembl"/>
        </authorList>
    </citation>
    <scope>IDENTIFICATION</scope>
</reference>
<feature type="repeat" description="TPR" evidence="3">
    <location>
        <begin position="520"/>
        <end position="553"/>
    </location>
</feature>
<feature type="repeat" description="TPR" evidence="3">
    <location>
        <begin position="1105"/>
        <end position="1138"/>
    </location>
</feature>
<keyword evidence="6" id="KW-1185">Reference proteome</keyword>
<feature type="compositionally biased region" description="Polar residues" evidence="4">
    <location>
        <begin position="94"/>
        <end position="113"/>
    </location>
</feature>
<dbReference type="Pfam" id="PF13181">
    <property type="entry name" value="TPR_8"/>
    <property type="match status" value="6"/>
</dbReference>
<dbReference type="InterPro" id="IPR019734">
    <property type="entry name" value="TPR_rpt"/>
</dbReference>
<dbReference type="Proteomes" id="UP000694427">
    <property type="component" value="Unplaced"/>
</dbReference>
<evidence type="ECO:0000256" key="3">
    <source>
        <dbReference type="PROSITE-ProRule" id="PRU00339"/>
    </source>
</evidence>
<feature type="repeat" description="TPR" evidence="3">
    <location>
        <begin position="1173"/>
        <end position="1206"/>
    </location>
</feature>
<dbReference type="InterPro" id="IPR013105">
    <property type="entry name" value="TPR_2"/>
</dbReference>
<evidence type="ECO:0000313" key="6">
    <source>
        <dbReference type="Proteomes" id="UP000694427"/>
    </source>
</evidence>
<dbReference type="Ensembl" id="ENSCCRT00010001019.1">
    <property type="protein sequence ID" value="ENSCCRP00010000921.1"/>
    <property type="gene ID" value="ENSCCRG00010000450.1"/>
</dbReference>
<evidence type="ECO:0000256" key="1">
    <source>
        <dbReference type="ARBA" id="ARBA00022737"/>
    </source>
</evidence>
<dbReference type="Pfam" id="PF13432">
    <property type="entry name" value="TPR_16"/>
    <property type="match status" value="1"/>
</dbReference>
<protein>
    <submittedName>
        <fullName evidence="5">Tetratricopeptide repeat domain 6</fullName>
    </submittedName>
</protein>
<feature type="repeat" description="TPR" evidence="3">
    <location>
        <begin position="589"/>
        <end position="622"/>
    </location>
</feature>
<dbReference type="PANTHER" id="PTHR44858">
    <property type="entry name" value="TETRATRICOPEPTIDE REPEAT PROTEIN 6"/>
    <property type="match status" value="1"/>
</dbReference>
<feature type="repeat" description="TPR" evidence="3">
    <location>
        <begin position="806"/>
        <end position="839"/>
    </location>
</feature>
<feature type="repeat" description="TPR" evidence="3">
    <location>
        <begin position="1071"/>
        <end position="1104"/>
    </location>
</feature>
<dbReference type="PROSITE" id="PS50005">
    <property type="entry name" value="TPR"/>
    <property type="match status" value="9"/>
</dbReference>
<dbReference type="Pfam" id="PF13414">
    <property type="entry name" value="TPR_11"/>
    <property type="match status" value="1"/>
</dbReference>
<feature type="compositionally biased region" description="Polar residues" evidence="4">
    <location>
        <begin position="42"/>
        <end position="53"/>
    </location>
</feature>
<reference evidence="5" key="2">
    <citation type="submission" date="2025-09" db="UniProtKB">
        <authorList>
            <consortium name="Ensembl"/>
        </authorList>
    </citation>
    <scope>IDENTIFICATION</scope>
</reference>
<dbReference type="Gene3D" id="1.25.40.10">
    <property type="entry name" value="Tetratricopeptide repeat domain"/>
    <property type="match status" value="9"/>
</dbReference>
<dbReference type="SMART" id="SM00028">
    <property type="entry name" value="TPR"/>
    <property type="match status" value="18"/>
</dbReference>
<dbReference type="InterPro" id="IPR011990">
    <property type="entry name" value="TPR-like_helical_dom_sf"/>
</dbReference>
<dbReference type="Pfam" id="PF07719">
    <property type="entry name" value="TPR_2"/>
    <property type="match status" value="1"/>
</dbReference>
<feature type="repeat" description="TPR" evidence="3">
    <location>
        <begin position="349"/>
        <end position="382"/>
    </location>
</feature>